<protein>
    <recommendedName>
        <fullName evidence="1">Chromo domain-containing protein</fullName>
    </recommendedName>
</protein>
<comment type="caution">
    <text evidence="2">The sequence shown here is derived from an EMBL/GenBank/DDBJ whole genome shotgun (WGS) entry which is preliminary data.</text>
</comment>
<dbReference type="InterPro" id="IPR016197">
    <property type="entry name" value="Chromo-like_dom_sf"/>
</dbReference>
<dbReference type="InterPro" id="IPR000953">
    <property type="entry name" value="Chromo/chromo_shadow_dom"/>
</dbReference>
<accession>A0A9Q3BWQ2</accession>
<organism evidence="2 3">
    <name type="scientific">Austropuccinia psidii MF-1</name>
    <dbReference type="NCBI Taxonomy" id="1389203"/>
    <lineage>
        <taxon>Eukaryota</taxon>
        <taxon>Fungi</taxon>
        <taxon>Dikarya</taxon>
        <taxon>Basidiomycota</taxon>
        <taxon>Pucciniomycotina</taxon>
        <taxon>Pucciniomycetes</taxon>
        <taxon>Pucciniales</taxon>
        <taxon>Sphaerophragmiaceae</taxon>
        <taxon>Austropuccinia</taxon>
    </lineage>
</organism>
<dbReference type="Pfam" id="PF00385">
    <property type="entry name" value="Chromo"/>
    <property type="match status" value="1"/>
</dbReference>
<dbReference type="SUPFAM" id="SSF54160">
    <property type="entry name" value="Chromo domain-like"/>
    <property type="match status" value="1"/>
</dbReference>
<name>A0A9Q3BWQ2_9BASI</name>
<dbReference type="AlphaFoldDB" id="A0A9Q3BWQ2"/>
<keyword evidence="3" id="KW-1185">Reference proteome</keyword>
<dbReference type="InterPro" id="IPR023780">
    <property type="entry name" value="Chromo_domain"/>
</dbReference>
<dbReference type="GO" id="GO:0006338">
    <property type="term" value="P:chromatin remodeling"/>
    <property type="evidence" value="ECO:0007669"/>
    <property type="project" value="UniProtKB-ARBA"/>
</dbReference>
<dbReference type="Gene3D" id="2.40.50.40">
    <property type="match status" value="1"/>
</dbReference>
<evidence type="ECO:0000313" key="3">
    <source>
        <dbReference type="Proteomes" id="UP000765509"/>
    </source>
</evidence>
<proteinExistence type="predicted"/>
<dbReference type="EMBL" id="AVOT02003228">
    <property type="protein sequence ID" value="MBW0472867.1"/>
    <property type="molecule type" value="Genomic_DNA"/>
</dbReference>
<reference evidence="2" key="1">
    <citation type="submission" date="2021-03" db="EMBL/GenBank/DDBJ databases">
        <title>Draft genome sequence of rust myrtle Austropuccinia psidii MF-1, a brazilian biotype.</title>
        <authorList>
            <person name="Quecine M.C."/>
            <person name="Pachon D.M.R."/>
            <person name="Bonatelli M.L."/>
            <person name="Correr F.H."/>
            <person name="Franceschini L.M."/>
            <person name="Leite T.F."/>
            <person name="Margarido G.R.A."/>
            <person name="Almeida C.A."/>
            <person name="Ferrarezi J.A."/>
            <person name="Labate C.A."/>
        </authorList>
    </citation>
    <scope>NUCLEOTIDE SEQUENCE</scope>
    <source>
        <strain evidence="2">MF-1</strain>
    </source>
</reference>
<gene>
    <name evidence="2" type="ORF">O181_012582</name>
</gene>
<evidence type="ECO:0000313" key="2">
    <source>
        <dbReference type="EMBL" id="MBW0472867.1"/>
    </source>
</evidence>
<sequence length="120" mass="13756">MEVPPVFHMSLLEPAKQLTIPNQNQLLPPPVIVEEKEECEVAQALHSKLKRGTLQYLVEWKGFNEDPERTTWETSSSLTTSPDLVKDLHTLYPDKPGPNASRFCLWCLVRIGFYESKFLS</sequence>
<dbReference type="Proteomes" id="UP000765509">
    <property type="component" value="Unassembled WGS sequence"/>
</dbReference>
<feature type="domain" description="Chromo" evidence="1">
    <location>
        <begin position="39"/>
        <end position="100"/>
    </location>
</feature>
<evidence type="ECO:0000259" key="1">
    <source>
        <dbReference type="PROSITE" id="PS50013"/>
    </source>
</evidence>
<dbReference type="PROSITE" id="PS50013">
    <property type="entry name" value="CHROMO_2"/>
    <property type="match status" value="1"/>
</dbReference>